<dbReference type="STRING" id="105785.A0A2J7QR41"/>
<protein>
    <submittedName>
        <fullName evidence="2">Uncharacterized protein</fullName>
    </submittedName>
</protein>
<keyword evidence="3" id="KW-1185">Reference proteome</keyword>
<organism evidence="2 3">
    <name type="scientific">Cryptotermes secundus</name>
    <dbReference type="NCBI Taxonomy" id="105785"/>
    <lineage>
        <taxon>Eukaryota</taxon>
        <taxon>Metazoa</taxon>
        <taxon>Ecdysozoa</taxon>
        <taxon>Arthropoda</taxon>
        <taxon>Hexapoda</taxon>
        <taxon>Insecta</taxon>
        <taxon>Pterygota</taxon>
        <taxon>Neoptera</taxon>
        <taxon>Polyneoptera</taxon>
        <taxon>Dictyoptera</taxon>
        <taxon>Blattodea</taxon>
        <taxon>Blattoidea</taxon>
        <taxon>Termitoidae</taxon>
        <taxon>Kalotermitidae</taxon>
        <taxon>Cryptotermitinae</taxon>
        <taxon>Cryptotermes</taxon>
    </lineage>
</organism>
<comment type="caution">
    <text evidence="2">The sequence shown here is derived from an EMBL/GenBank/DDBJ whole genome shotgun (WGS) entry which is preliminary data.</text>
</comment>
<dbReference type="EMBL" id="NEVH01011985">
    <property type="protein sequence ID" value="PNF31052.1"/>
    <property type="molecule type" value="Genomic_DNA"/>
</dbReference>
<keyword evidence="1" id="KW-0175">Coiled coil</keyword>
<accession>A0A2J7QR41</accession>
<evidence type="ECO:0000313" key="2">
    <source>
        <dbReference type="EMBL" id="PNF31052.1"/>
    </source>
</evidence>
<evidence type="ECO:0000313" key="3">
    <source>
        <dbReference type="Proteomes" id="UP000235965"/>
    </source>
</evidence>
<evidence type="ECO:0000256" key="1">
    <source>
        <dbReference type="SAM" id="Coils"/>
    </source>
</evidence>
<feature type="coiled-coil region" evidence="1">
    <location>
        <begin position="92"/>
        <end position="126"/>
    </location>
</feature>
<sequence length="193" mass="22808">MLDKLRRIQEAHLLLTCEKDTLRRGHNTVNVKFDELEKKCSSMKRTLNAIREKCAALHWDKEELVQLHAIFLEMLDGESIIEEPQMRVTSEEEGLKSKYNELKARYKELETKYTSVAERLNVIREERESPQRNRDKLVGVDGRMNMILDEHLSVQNDHLLLNQERNDLRSKQGSECPYFWTRCNAPKQNLKIN</sequence>
<dbReference type="InParanoid" id="A0A2J7QR41"/>
<reference evidence="2 3" key="1">
    <citation type="submission" date="2017-12" db="EMBL/GenBank/DDBJ databases">
        <title>Hemimetabolous genomes reveal molecular basis of termite eusociality.</title>
        <authorList>
            <person name="Harrison M.C."/>
            <person name="Jongepier E."/>
            <person name="Robertson H.M."/>
            <person name="Arning N."/>
            <person name="Bitard-Feildel T."/>
            <person name="Chao H."/>
            <person name="Childers C.P."/>
            <person name="Dinh H."/>
            <person name="Doddapaneni H."/>
            <person name="Dugan S."/>
            <person name="Gowin J."/>
            <person name="Greiner C."/>
            <person name="Han Y."/>
            <person name="Hu H."/>
            <person name="Hughes D.S.T."/>
            <person name="Huylmans A.-K."/>
            <person name="Kemena C."/>
            <person name="Kremer L.P.M."/>
            <person name="Lee S.L."/>
            <person name="Lopez-Ezquerra A."/>
            <person name="Mallet L."/>
            <person name="Monroy-Kuhn J.M."/>
            <person name="Moser A."/>
            <person name="Murali S.C."/>
            <person name="Muzny D.M."/>
            <person name="Otani S."/>
            <person name="Piulachs M.-D."/>
            <person name="Poelchau M."/>
            <person name="Qu J."/>
            <person name="Schaub F."/>
            <person name="Wada-Katsumata A."/>
            <person name="Worley K.C."/>
            <person name="Xie Q."/>
            <person name="Ylla G."/>
            <person name="Poulsen M."/>
            <person name="Gibbs R.A."/>
            <person name="Schal C."/>
            <person name="Richards S."/>
            <person name="Belles X."/>
            <person name="Korb J."/>
            <person name="Bornberg-Bauer E."/>
        </authorList>
    </citation>
    <scope>NUCLEOTIDE SEQUENCE [LARGE SCALE GENOMIC DNA]</scope>
    <source>
        <tissue evidence="2">Whole body</tissue>
    </source>
</reference>
<dbReference type="Proteomes" id="UP000235965">
    <property type="component" value="Unassembled WGS sequence"/>
</dbReference>
<name>A0A2J7QR41_9NEOP</name>
<dbReference type="OrthoDB" id="10255522at2759"/>
<dbReference type="AlphaFoldDB" id="A0A2J7QR41"/>
<proteinExistence type="predicted"/>
<gene>
    <name evidence="2" type="ORF">B7P43_G17684</name>
</gene>